<proteinExistence type="predicted"/>
<dbReference type="Gene3D" id="1.10.443.10">
    <property type="entry name" value="Intergrase catalytic core"/>
    <property type="match status" value="1"/>
</dbReference>
<gene>
    <name evidence="4" type="ORF">C9I98_09245</name>
</gene>
<dbReference type="GO" id="GO:0015074">
    <property type="term" value="P:DNA integration"/>
    <property type="evidence" value="ECO:0007669"/>
    <property type="project" value="InterPro"/>
</dbReference>
<feature type="domain" description="Tyr recombinase" evidence="3">
    <location>
        <begin position="130"/>
        <end position="314"/>
    </location>
</feature>
<comment type="caution">
    <text evidence="4">The sequence shown here is derived from an EMBL/GenBank/DDBJ whole genome shotgun (WGS) entry which is preliminary data.</text>
</comment>
<keyword evidence="5" id="KW-1185">Reference proteome</keyword>
<protein>
    <submittedName>
        <fullName evidence="4">Integrase</fullName>
    </submittedName>
</protein>
<dbReference type="InterPro" id="IPR002104">
    <property type="entry name" value="Integrase_catalytic"/>
</dbReference>
<dbReference type="Gene3D" id="1.10.150.130">
    <property type="match status" value="1"/>
</dbReference>
<dbReference type="InterPro" id="IPR010998">
    <property type="entry name" value="Integrase_recombinase_N"/>
</dbReference>
<keyword evidence="2" id="KW-0233">DNA recombination</keyword>
<dbReference type="PROSITE" id="PS51898">
    <property type="entry name" value="TYR_RECOMBINASE"/>
    <property type="match status" value="1"/>
</dbReference>
<dbReference type="GO" id="GO:0006310">
    <property type="term" value="P:DNA recombination"/>
    <property type="evidence" value="ECO:0007669"/>
    <property type="project" value="UniProtKB-KW"/>
</dbReference>
<dbReference type="PANTHER" id="PTHR34605">
    <property type="entry name" value="PHAGE_INTEGRASE DOMAIN-CONTAINING PROTEIN"/>
    <property type="match status" value="1"/>
</dbReference>
<dbReference type="PANTHER" id="PTHR34605:SF4">
    <property type="entry name" value="DNA ADENINE METHYLTRANSFERASE"/>
    <property type="match status" value="1"/>
</dbReference>
<dbReference type="SUPFAM" id="SSF56349">
    <property type="entry name" value="DNA breaking-rejoining enzymes"/>
    <property type="match status" value="1"/>
</dbReference>
<sequence length="323" mass="37065">MTKKIAPITDVHDREVSIAQFLLHQESIEHLERLTRQQYAKNTLVSFKNDWNNFLAFCIENKVPSLPAKADTVHRYIEQMSKTRKLASLKRYMVTISLIHRCHDLADPCAKSEIRLEMKKQQLEKHDDYRNAAGFRDEHLQKLLMSFELSTKPKDVRDMAIWAVMFEAMLKRSELASLILDDLVIHDTGLIDINVSSNCISLSKVSSQALNRWLVVGGISDGYLFRRIDRHSNIGEFPLDHSSIYRVFRRASDELGLSKDEIFSGQSPRVGAAQDLSEAGLSINEIQEQGRWKSPAMPAQYVGNTDRHDKEVAKYIKPKPWQS</sequence>
<organism evidence="4 5">
    <name type="scientific">Photobacterium sanctipauli</name>
    <dbReference type="NCBI Taxonomy" id="1342794"/>
    <lineage>
        <taxon>Bacteria</taxon>
        <taxon>Pseudomonadati</taxon>
        <taxon>Pseudomonadota</taxon>
        <taxon>Gammaproteobacteria</taxon>
        <taxon>Vibrionales</taxon>
        <taxon>Vibrionaceae</taxon>
        <taxon>Photobacterium</taxon>
    </lineage>
</organism>
<evidence type="ECO:0000259" key="3">
    <source>
        <dbReference type="PROSITE" id="PS51898"/>
    </source>
</evidence>
<dbReference type="InterPro" id="IPR011010">
    <property type="entry name" value="DNA_brk_join_enz"/>
</dbReference>
<evidence type="ECO:0000313" key="5">
    <source>
        <dbReference type="Proteomes" id="UP000241771"/>
    </source>
</evidence>
<dbReference type="EMBL" id="PYMA01000004">
    <property type="protein sequence ID" value="PSW20229.1"/>
    <property type="molecule type" value="Genomic_DNA"/>
</dbReference>
<dbReference type="InterPro" id="IPR013762">
    <property type="entry name" value="Integrase-like_cat_sf"/>
</dbReference>
<dbReference type="GO" id="GO:0003677">
    <property type="term" value="F:DNA binding"/>
    <property type="evidence" value="ECO:0007669"/>
    <property type="project" value="UniProtKB-KW"/>
</dbReference>
<name>A0A2T3NVI6_9GAMM</name>
<evidence type="ECO:0000256" key="2">
    <source>
        <dbReference type="ARBA" id="ARBA00023172"/>
    </source>
</evidence>
<dbReference type="InterPro" id="IPR052925">
    <property type="entry name" value="Phage_Integrase-like_Recomb"/>
</dbReference>
<evidence type="ECO:0000256" key="1">
    <source>
        <dbReference type="ARBA" id="ARBA00023125"/>
    </source>
</evidence>
<dbReference type="AlphaFoldDB" id="A0A2T3NVI6"/>
<evidence type="ECO:0000313" key="4">
    <source>
        <dbReference type="EMBL" id="PSW20229.1"/>
    </source>
</evidence>
<dbReference type="Proteomes" id="UP000241771">
    <property type="component" value="Unassembled WGS sequence"/>
</dbReference>
<dbReference type="Pfam" id="PF00589">
    <property type="entry name" value="Phage_integrase"/>
    <property type="match status" value="1"/>
</dbReference>
<accession>A0A2T3NVI6</accession>
<dbReference type="RefSeq" id="WP_107271886.1">
    <property type="nucleotide sequence ID" value="NZ_PYMA01000004.1"/>
</dbReference>
<reference evidence="4 5" key="1">
    <citation type="submission" date="2018-01" db="EMBL/GenBank/DDBJ databases">
        <title>Whole genome sequencing of Histamine producing bacteria.</title>
        <authorList>
            <person name="Butler K."/>
        </authorList>
    </citation>
    <scope>NUCLEOTIDE SEQUENCE [LARGE SCALE GENOMIC DNA]</scope>
    <source>
        <strain evidence="4 5">DSM 100436</strain>
    </source>
</reference>
<dbReference type="SUPFAM" id="SSF47823">
    <property type="entry name" value="lambda integrase-like, N-terminal domain"/>
    <property type="match status" value="1"/>
</dbReference>
<keyword evidence="1" id="KW-0238">DNA-binding</keyword>